<dbReference type="Gene3D" id="1.10.150.130">
    <property type="match status" value="1"/>
</dbReference>
<reference evidence="3" key="1">
    <citation type="journal article" date="2014" name="Front. Microbiol.">
        <title>High frequency of phylogenetically diverse reductive dehalogenase-homologous genes in deep subseafloor sedimentary metagenomes.</title>
        <authorList>
            <person name="Kawai M."/>
            <person name="Futagami T."/>
            <person name="Toyoda A."/>
            <person name="Takaki Y."/>
            <person name="Nishi S."/>
            <person name="Hori S."/>
            <person name="Arai W."/>
            <person name="Tsubouchi T."/>
            <person name="Morono Y."/>
            <person name="Uchiyama I."/>
            <person name="Ito T."/>
            <person name="Fujiyama A."/>
            <person name="Inagaki F."/>
            <person name="Takami H."/>
        </authorList>
    </citation>
    <scope>NUCLEOTIDE SEQUENCE</scope>
    <source>
        <strain evidence="3">Expedition CK06-06</strain>
    </source>
</reference>
<accession>X1T368</accession>
<evidence type="ECO:0000259" key="2">
    <source>
        <dbReference type="PROSITE" id="PS51900"/>
    </source>
</evidence>
<dbReference type="SUPFAM" id="SSF47823">
    <property type="entry name" value="lambda integrase-like, N-terminal domain"/>
    <property type="match status" value="1"/>
</dbReference>
<protein>
    <recommendedName>
        <fullName evidence="2">Core-binding (CB) domain-containing protein</fullName>
    </recommendedName>
</protein>
<dbReference type="AlphaFoldDB" id="X1T368"/>
<evidence type="ECO:0000256" key="1">
    <source>
        <dbReference type="ARBA" id="ARBA00023125"/>
    </source>
</evidence>
<feature type="domain" description="Core-binding (CB)" evidence="2">
    <location>
        <begin position="9"/>
        <end position="87"/>
    </location>
</feature>
<dbReference type="InterPro" id="IPR044068">
    <property type="entry name" value="CB"/>
</dbReference>
<gene>
    <name evidence="3" type="ORF">S12H4_12163</name>
</gene>
<proteinExistence type="predicted"/>
<dbReference type="PROSITE" id="PS51900">
    <property type="entry name" value="CB"/>
    <property type="match status" value="1"/>
</dbReference>
<dbReference type="EMBL" id="BARW01005675">
    <property type="protein sequence ID" value="GAI82045.1"/>
    <property type="molecule type" value="Genomic_DNA"/>
</dbReference>
<feature type="non-terminal residue" evidence="3">
    <location>
        <position position="87"/>
    </location>
</feature>
<name>X1T368_9ZZZZ</name>
<organism evidence="3">
    <name type="scientific">marine sediment metagenome</name>
    <dbReference type="NCBI Taxonomy" id="412755"/>
    <lineage>
        <taxon>unclassified sequences</taxon>
        <taxon>metagenomes</taxon>
        <taxon>ecological metagenomes</taxon>
    </lineage>
</organism>
<keyword evidence="1" id="KW-0238">DNA-binding</keyword>
<sequence length="87" mass="10214">MVTETLTNTNELTAFDDYLRFGTDDEAPKGDTSRRAYLWTAELFTRFLNGRELTPELARELIKELEDKGNRPSSINRHIWALKSYFR</sequence>
<comment type="caution">
    <text evidence="3">The sequence shown here is derived from an EMBL/GenBank/DDBJ whole genome shotgun (WGS) entry which is preliminary data.</text>
</comment>
<dbReference type="InterPro" id="IPR010998">
    <property type="entry name" value="Integrase_recombinase_N"/>
</dbReference>
<dbReference type="GO" id="GO:0003677">
    <property type="term" value="F:DNA binding"/>
    <property type="evidence" value="ECO:0007669"/>
    <property type="project" value="UniProtKB-KW"/>
</dbReference>
<evidence type="ECO:0000313" key="3">
    <source>
        <dbReference type="EMBL" id="GAI82045.1"/>
    </source>
</evidence>